<comment type="caution">
    <text evidence="1">The sequence shown here is derived from an EMBL/GenBank/DDBJ whole genome shotgun (WGS) entry which is preliminary data.</text>
</comment>
<keyword evidence="2" id="KW-1185">Reference proteome</keyword>
<protein>
    <submittedName>
        <fullName evidence="1">Uncharacterized protein</fullName>
    </submittedName>
</protein>
<organism evidence="1 2">
    <name type="scientific">Russula earlei</name>
    <dbReference type="NCBI Taxonomy" id="71964"/>
    <lineage>
        <taxon>Eukaryota</taxon>
        <taxon>Fungi</taxon>
        <taxon>Dikarya</taxon>
        <taxon>Basidiomycota</taxon>
        <taxon>Agaricomycotina</taxon>
        <taxon>Agaricomycetes</taxon>
        <taxon>Russulales</taxon>
        <taxon>Russulaceae</taxon>
        <taxon>Russula</taxon>
    </lineage>
</organism>
<name>A0ACC0ULT8_9AGAM</name>
<evidence type="ECO:0000313" key="1">
    <source>
        <dbReference type="EMBL" id="KAI9512191.1"/>
    </source>
</evidence>
<proteinExistence type="predicted"/>
<gene>
    <name evidence="1" type="ORF">F5148DRAFT_1164690</name>
</gene>
<reference evidence="1" key="1">
    <citation type="submission" date="2021-03" db="EMBL/GenBank/DDBJ databases">
        <title>Evolutionary priming and transition to the ectomycorrhizal habit in an iconic lineage of mushroom-forming fungi: is preadaptation a requirement?</title>
        <authorList>
            <consortium name="DOE Joint Genome Institute"/>
            <person name="Looney B.P."/>
            <person name="Miyauchi S."/>
            <person name="Morin E."/>
            <person name="Drula E."/>
            <person name="Courty P.E."/>
            <person name="Chicoki N."/>
            <person name="Fauchery L."/>
            <person name="Kohler A."/>
            <person name="Kuo A."/>
            <person name="LaButti K."/>
            <person name="Pangilinan J."/>
            <person name="Lipzen A."/>
            <person name="Riley R."/>
            <person name="Andreopoulos W."/>
            <person name="He G."/>
            <person name="Johnson J."/>
            <person name="Barry K.W."/>
            <person name="Grigoriev I.V."/>
            <person name="Nagy L."/>
            <person name="Hibbett D."/>
            <person name="Henrissat B."/>
            <person name="Matheny P.B."/>
            <person name="Labbe J."/>
            <person name="Martin A.F."/>
        </authorList>
    </citation>
    <scope>NUCLEOTIDE SEQUENCE</scope>
    <source>
        <strain evidence="1">BPL698</strain>
    </source>
</reference>
<evidence type="ECO:0000313" key="2">
    <source>
        <dbReference type="Proteomes" id="UP001207468"/>
    </source>
</evidence>
<sequence>VQGELEAAVASFRAVLKQTWVRRAVRMLTLSCRSPHGMSLADARAESDREWDAHERAYHESPLRELNSLVRKYNALAPFAVRRAYHVRDVELGRAYEDGGEDVLREIEGRCSSGAKRRCSTRMMKAAE</sequence>
<dbReference type="EMBL" id="JAGFNK010000011">
    <property type="protein sequence ID" value="KAI9512191.1"/>
    <property type="molecule type" value="Genomic_DNA"/>
</dbReference>
<accession>A0ACC0ULT8</accession>
<dbReference type="Proteomes" id="UP001207468">
    <property type="component" value="Unassembled WGS sequence"/>
</dbReference>
<feature type="non-terminal residue" evidence="1">
    <location>
        <position position="1"/>
    </location>
</feature>